<feature type="chain" id="PRO_5021960342" description="DUF3089 domain-containing protein" evidence="1">
    <location>
        <begin position="21"/>
        <end position="340"/>
    </location>
</feature>
<evidence type="ECO:0000313" key="2">
    <source>
        <dbReference type="EMBL" id="TWI64297.1"/>
    </source>
</evidence>
<dbReference type="InterPro" id="IPR029058">
    <property type="entry name" value="AB_hydrolase_fold"/>
</dbReference>
<name>A0A562R5G3_9BURK</name>
<protein>
    <recommendedName>
        <fullName evidence="4">DUF3089 domain-containing protein</fullName>
    </recommendedName>
</protein>
<feature type="signal peptide" evidence="1">
    <location>
        <begin position="1"/>
        <end position="20"/>
    </location>
</feature>
<accession>A0A562R5G3</accession>
<dbReference type="Pfam" id="PF11288">
    <property type="entry name" value="DUF3089"/>
    <property type="match status" value="1"/>
</dbReference>
<evidence type="ECO:0000256" key="1">
    <source>
        <dbReference type="SAM" id="SignalP"/>
    </source>
</evidence>
<keyword evidence="1" id="KW-0732">Signal</keyword>
<comment type="caution">
    <text evidence="2">The sequence shown here is derived from an EMBL/GenBank/DDBJ whole genome shotgun (WGS) entry which is preliminary data.</text>
</comment>
<reference evidence="2 3" key="1">
    <citation type="journal article" date="2015" name="Stand. Genomic Sci.">
        <title>Genomic Encyclopedia of Bacterial and Archaeal Type Strains, Phase III: the genomes of soil and plant-associated and newly described type strains.</title>
        <authorList>
            <person name="Whitman W.B."/>
            <person name="Woyke T."/>
            <person name="Klenk H.P."/>
            <person name="Zhou Y."/>
            <person name="Lilburn T.G."/>
            <person name="Beck B.J."/>
            <person name="De Vos P."/>
            <person name="Vandamme P."/>
            <person name="Eisen J.A."/>
            <person name="Garrity G."/>
            <person name="Hugenholtz P."/>
            <person name="Kyrpides N.C."/>
        </authorList>
    </citation>
    <scope>NUCLEOTIDE SEQUENCE [LARGE SCALE GENOMIC DNA]</scope>
    <source>
        <strain evidence="2 3">CGMCC 1.10822</strain>
    </source>
</reference>
<gene>
    <name evidence="2" type="ORF">IP91_03066</name>
</gene>
<dbReference type="Proteomes" id="UP000318431">
    <property type="component" value="Unassembled WGS sequence"/>
</dbReference>
<proteinExistence type="predicted"/>
<dbReference type="OrthoDB" id="9794645at2"/>
<dbReference type="AlphaFoldDB" id="A0A562R5G3"/>
<dbReference type="EMBL" id="VLLB01000005">
    <property type="protein sequence ID" value="TWI64297.1"/>
    <property type="molecule type" value="Genomic_DNA"/>
</dbReference>
<dbReference type="RefSeq" id="WP_158643153.1">
    <property type="nucleotide sequence ID" value="NZ_VLLB01000005.1"/>
</dbReference>
<evidence type="ECO:0000313" key="3">
    <source>
        <dbReference type="Proteomes" id="UP000318431"/>
    </source>
</evidence>
<evidence type="ECO:0008006" key="4">
    <source>
        <dbReference type="Google" id="ProtNLM"/>
    </source>
</evidence>
<dbReference type="InterPro" id="IPR021440">
    <property type="entry name" value="DUF3089"/>
</dbReference>
<dbReference type="SUPFAM" id="SSF53474">
    <property type="entry name" value="alpha/beta-Hydrolases"/>
    <property type="match status" value="1"/>
</dbReference>
<keyword evidence="3" id="KW-1185">Reference proteome</keyword>
<organism evidence="2 3">
    <name type="scientific">Pseudoduganella lurida</name>
    <dbReference type="NCBI Taxonomy" id="1036180"/>
    <lineage>
        <taxon>Bacteria</taxon>
        <taxon>Pseudomonadati</taxon>
        <taxon>Pseudomonadota</taxon>
        <taxon>Betaproteobacteria</taxon>
        <taxon>Burkholderiales</taxon>
        <taxon>Oxalobacteraceae</taxon>
        <taxon>Telluria group</taxon>
        <taxon>Pseudoduganella</taxon>
    </lineage>
</organism>
<sequence length="340" mass="36099">MTKRMIATLLLLCCALHARADVPAAPDYAQPSAWLCRPGQDAACTTGLDATALSADGRRTPLPFVPAPDASIDCFYIYPTASRDQGTYAAPVAAPEIVTTVRAQAGRLASRCRLYVPLYRQLTLTGLGTRMGDRAGIDWSVPYGDVLAAWRWYMAHDNHGRGVVLLGHSQGTMLLRQLIEHEIDGRPAQRQLVSAFLAGSPRGEAFSHIGPCRSATDTGCVYVWGSYGAGNAARLRLFGRRASGGGETVCVNPAAPSGGAGMLKPYLPAPSGTGWIAPQRMYSAECVADRQGNVLRVAGPAAALREAQPGWGLHRLDMSLVLGNILDVLESQAASWRGGS</sequence>